<dbReference type="Pfam" id="PF08711">
    <property type="entry name" value="Med26"/>
    <property type="match status" value="1"/>
</dbReference>
<dbReference type="SUPFAM" id="SSF47676">
    <property type="entry name" value="Conserved domain common to transcription factors TFIIS, elongin A, CRSP70"/>
    <property type="match status" value="1"/>
</dbReference>
<sequence length="257" mass="28649">MERLYSCETGRHAPSEESEANGDSGVDVEQEAVGMDKESCCSCGEARAFADETDERSRVFGEVLRIKQVLDKSRLEQSASALCESLRRLQSMAITLDILETTKIGISVNSLRRNCRSKQIAQLAHGIIGEKNSAIQKPKQKLQVVKPNGSAQSDSRTTPPDEITSEKFDKERNAQLEKPNKVAVCSKRRLAGQKDVSRNGSLEFRVYLCLEKLTMDLCSLRSSSSCRRLQWKSNLKPPRGESKSDISEKQTVSDYSK</sequence>
<proteinExistence type="predicted"/>
<evidence type="ECO:0000256" key="1">
    <source>
        <dbReference type="ARBA" id="ARBA00004123"/>
    </source>
</evidence>
<dbReference type="PROSITE" id="PS51319">
    <property type="entry name" value="TFIIS_N"/>
    <property type="match status" value="1"/>
</dbReference>
<protein>
    <recommendedName>
        <fullName evidence="5">TFIIS N-terminal domain-containing protein</fullName>
    </recommendedName>
</protein>
<feature type="region of interest" description="Disordered" evidence="4">
    <location>
        <begin position="233"/>
        <end position="257"/>
    </location>
</feature>
<dbReference type="CDD" id="cd00183">
    <property type="entry name" value="TFIIS_I"/>
    <property type="match status" value="1"/>
</dbReference>
<dbReference type="PANTHER" id="PTHR46554">
    <property type="entry name" value="MEDIATOR OF RNA POLYMERASE II TRANSCRIPTION SUBUNIT 26A-RELATED"/>
    <property type="match status" value="1"/>
</dbReference>
<evidence type="ECO:0000256" key="2">
    <source>
        <dbReference type="ARBA" id="ARBA00023242"/>
    </source>
</evidence>
<reference evidence="6" key="1">
    <citation type="submission" date="2013-07" db="EMBL/GenBank/DDBJ databases">
        <title>The genome of Eucalyptus grandis.</title>
        <authorList>
            <person name="Schmutz J."/>
            <person name="Hayes R."/>
            <person name="Myburg A."/>
            <person name="Tuskan G."/>
            <person name="Grattapaglia D."/>
            <person name="Rokhsar D.S."/>
        </authorList>
    </citation>
    <scope>NUCLEOTIDE SEQUENCE</scope>
    <source>
        <tissue evidence="6">Leaf extractions</tissue>
    </source>
</reference>
<dbReference type="GO" id="GO:0005634">
    <property type="term" value="C:nucleus"/>
    <property type="evidence" value="ECO:0007669"/>
    <property type="project" value="UniProtKB-SubCell"/>
</dbReference>
<dbReference type="EMBL" id="KK198763">
    <property type="protein sequence ID" value="KCW47884.1"/>
    <property type="molecule type" value="Genomic_DNA"/>
</dbReference>
<dbReference type="Gene3D" id="1.20.930.10">
    <property type="entry name" value="Conserved domain common to transcription factors TFIIS, elongin A, CRSP70"/>
    <property type="match status" value="1"/>
</dbReference>
<evidence type="ECO:0000259" key="5">
    <source>
        <dbReference type="PROSITE" id="PS51319"/>
    </source>
</evidence>
<feature type="compositionally biased region" description="Acidic residues" evidence="4">
    <location>
        <begin position="16"/>
        <end position="29"/>
    </location>
</feature>
<gene>
    <name evidence="6" type="ORF">EUGRSUZ_K01629</name>
</gene>
<feature type="compositionally biased region" description="Basic and acidic residues" evidence="4">
    <location>
        <begin position="238"/>
        <end position="248"/>
    </location>
</feature>
<dbReference type="PANTHER" id="PTHR46554:SF2">
    <property type="entry name" value="TFIIS N-TERMINAL DOMAIN-CONTAINING PROTEIN"/>
    <property type="match status" value="1"/>
</dbReference>
<dbReference type="AlphaFoldDB" id="A0A059A2B5"/>
<feature type="region of interest" description="Disordered" evidence="4">
    <location>
        <begin position="138"/>
        <end position="169"/>
    </location>
</feature>
<feature type="compositionally biased region" description="Basic and acidic residues" evidence="4">
    <location>
        <begin position="1"/>
        <end position="15"/>
    </location>
</feature>
<feature type="compositionally biased region" description="Polar residues" evidence="4">
    <location>
        <begin position="149"/>
        <end position="158"/>
    </location>
</feature>
<dbReference type="InterPro" id="IPR035441">
    <property type="entry name" value="TFIIS/LEDGF_dom_sf"/>
</dbReference>
<comment type="subcellular location">
    <subcellularLocation>
        <location evidence="1 3">Nucleus</location>
    </subcellularLocation>
</comment>
<dbReference type="InterPro" id="IPR017923">
    <property type="entry name" value="TFIIS_N"/>
</dbReference>
<organism evidence="6">
    <name type="scientific">Eucalyptus grandis</name>
    <name type="common">Flooded gum</name>
    <dbReference type="NCBI Taxonomy" id="71139"/>
    <lineage>
        <taxon>Eukaryota</taxon>
        <taxon>Viridiplantae</taxon>
        <taxon>Streptophyta</taxon>
        <taxon>Embryophyta</taxon>
        <taxon>Tracheophyta</taxon>
        <taxon>Spermatophyta</taxon>
        <taxon>Magnoliopsida</taxon>
        <taxon>eudicotyledons</taxon>
        <taxon>Gunneridae</taxon>
        <taxon>Pentapetalae</taxon>
        <taxon>rosids</taxon>
        <taxon>malvids</taxon>
        <taxon>Myrtales</taxon>
        <taxon>Myrtaceae</taxon>
        <taxon>Myrtoideae</taxon>
        <taxon>Eucalypteae</taxon>
        <taxon>Eucalyptus</taxon>
    </lineage>
</organism>
<feature type="domain" description="TFIIS N-terminal" evidence="5">
    <location>
        <begin position="61"/>
        <end position="137"/>
    </location>
</feature>
<evidence type="ECO:0000256" key="3">
    <source>
        <dbReference type="PROSITE-ProRule" id="PRU00649"/>
    </source>
</evidence>
<feature type="region of interest" description="Disordered" evidence="4">
    <location>
        <begin position="1"/>
        <end position="29"/>
    </location>
</feature>
<accession>A0A059A2B5</accession>
<dbReference type="InterPro" id="IPR003617">
    <property type="entry name" value="TFIIS/CRSP70_N_sub"/>
</dbReference>
<keyword evidence="2 3" id="KW-0539">Nucleus</keyword>
<evidence type="ECO:0000313" key="6">
    <source>
        <dbReference type="EMBL" id="KCW47884.1"/>
    </source>
</evidence>
<dbReference type="InParanoid" id="A0A059A2B5"/>
<evidence type="ECO:0000256" key="4">
    <source>
        <dbReference type="SAM" id="MobiDB-lite"/>
    </source>
</evidence>
<dbReference type="Gramene" id="KCW47884">
    <property type="protein sequence ID" value="KCW47884"/>
    <property type="gene ID" value="EUGRSUZ_K01629"/>
</dbReference>
<name>A0A059A2B5_EUCGR</name>
<dbReference type="SMART" id="SM00509">
    <property type="entry name" value="TFS2N"/>
    <property type="match status" value="1"/>
</dbReference>